<proteinExistence type="predicted"/>
<evidence type="ECO:0000313" key="2">
    <source>
        <dbReference type="EMBL" id="SEC32579.1"/>
    </source>
</evidence>
<dbReference type="Gene3D" id="2.130.10.10">
    <property type="entry name" value="YVTN repeat-like/Quinoprotein amine dehydrogenase"/>
    <property type="match status" value="1"/>
</dbReference>
<dbReference type="InterPro" id="IPR015943">
    <property type="entry name" value="WD40/YVTN_repeat-like_dom_sf"/>
</dbReference>
<feature type="signal peptide" evidence="1">
    <location>
        <begin position="1"/>
        <end position="21"/>
    </location>
</feature>
<dbReference type="RefSeq" id="WP_074654966.1">
    <property type="nucleotide sequence ID" value="NZ_FNSD01000001.1"/>
</dbReference>
<keyword evidence="1" id="KW-0732">Signal</keyword>
<organism evidence="2 3">
    <name type="scientific">Terriglobus roseus</name>
    <dbReference type="NCBI Taxonomy" id="392734"/>
    <lineage>
        <taxon>Bacteria</taxon>
        <taxon>Pseudomonadati</taxon>
        <taxon>Acidobacteriota</taxon>
        <taxon>Terriglobia</taxon>
        <taxon>Terriglobales</taxon>
        <taxon>Acidobacteriaceae</taxon>
        <taxon>Terriglobus</taxon>
    </lineage>
</organism>
<evidence type="ECO:0000313" key="3">
    <source>
        <dbReference type="Proteomes" id="UP000182409"/>
    </source>
</evidence>
<dbReference type="OrthoDB" id="101143at2"/>
<sequence>MQKKVLWSLCVAAGSCACVWAANWPSVGGNPQRDGYVNPETHISAANAKDVKQLYKHKFETKGIATSTIDLERIIGITGFHELLWTGSSAGDVWVTDADLAYDFKHVTLPTKGAVKTSAMCPGGMTAPPLLTGGSTVGRFGGGGFGRGTVAVTYVLDGNGTLIPLRQQDGDPTYVPGQKLVPAGSNVPALNISADGTLFAATINGCGGAGNGLYAANFKAPETENEPNKPFKSPAVWGSVVSFMTNGAGFAGTGSTAIGTKNDFVVGTVPEGKGDVAGAYNDTVLKLDPKTLEVKDYFTPSDKEPAYKPGAAGVTPAVFAEGGKDYVVAGDRNGKIYLLDSTALGGSDHHTPLASTDAIVAADASGSNGIFGTFATFADTEHGNTRWLFAAVRGPIAAKFAGANGALANGGIVAFKIDFSGGRPKLVPAWSSPDMVGASGPIVAGGLVYGLASGWSAKGSKPAVLHLLDAATGKALYSSTPAATYSSQPLAFANGHAYFVTHDNTLYQYGIPEEK</sequence>
<evidence type="ECO:0000256" key="1">
    <source>
        <dbReference type="SAM" id="SignalP"/>
    </source>
</evidence>
<protein>
    <submittedName>
        <fullName evidence="2">PQQ-like domain-containing protein</fullName>
    </submittedName>
</protein>
<dbReference type="Proteomes" id="UP000182409">
    <property type="component" value="Unassembled WGS sequence"/>
</dbReference>
<name>A0A1H4RL47_9BACT</name>
<feature type="chain" id="PRO_5010190757" evidence="1">
    <location>
        <begin position="22"/>
        <end position="515"/>
    </location>
</feature>
<dbReference type="SUPFAM" id="SSF50998">
    <property type="entry name" value="Quinoprotein alcohol dehydrogenase-like"/>
    <property type="match status" value="1"/>
</dbReference>
<dbReference type="InterPro" id="IPR011047">
    <property type="entry name" value="Quinoprotein_ADH-like_sf"/>
</dbReference>
<reference evidence="2 3" key="1">
    <citation type="submission" date="2016-10" db="EMBL/GenBank/DDBJ databases">
        <authorList>
            <person name="de Groot N.N."/>
        </authorList>
    </citation>
    <scope>NUCLEOTIDE SEQUENCE [LARGE SCALE GENOMIC DNA]</scope>
    <source>
        <strain evidence="2 3">AB35.6</strain>
    </source>
</reference>
<dbReference type="EMBL" id="FNSD01000001">
    <property type="protein sequence ID" value="SEC32579.1"/>
    <property type="molecule type" value="Genomic_DNA"/>
</dbReference>
<gene>
    <name evidence="2" type="ORF">SAMN05443244_3186</name>
</gene>
<accession>A0A1H4RL47</accession>
<dbReference type="PROSITE" id="PS51257">
    <property type="entry name" value="PROKAR_LIPOPROTEIN"/>
    <property type="match status" value="1"/>
</dbReference>
<dbReference type="AlphaFoldDB" id="A0A1H4RL47"/>